<evidence type="ECO:0000256" key="1">
    <source>
        <dbReference type="SAM" id="SignalP"/>
    </source>
</evidence>
<dbReference type="InterPro" id="IPR011765">
    <property type="entry name" value="Pept_M16_N"/>
</dbReference>
<evidence type="ECO:0000313" key="4">
    <source>
        <dbReference type="EMBL" id="RMB12343.1"/>
    </source>
</evidence>
<dbReference type="Gene3D" id="3.30.830.10">
    <property type="entry name" value="Metalloenzyme, LuxS/M16 peptidase-like"/>
    <property type="match status" value="4"/>
</dbReference>
<organism evidence="4 5">
    <name type="scientific">Eilatimonas milleporae</name>
    <dbReference type="NCBI Taxonomy" id="911205"/>
    <lineage>
        <taxon>Bacteria</taxon>
        <taxon>Pseudomonadati</taxon>
        <taxon>Pseudomonadota</taxon>
        <taxon>Alphaproteobacteria</taxon>
        <taxon>Kordiimonadales</taxon>
        <taxon>Kordiimonadaceae</taxon>
        <taxon>Eilatimonas</taxon>
    </lineage>
</organism>
<dbReference type="PANTHER" id="PTHR11851:SF224">
    <property type="entry name" value="PROCESSING PROTEASE"/>
    <property type="match status" value="1"/>
</dbReference>
<dbReference type="Pfam" id="PF00675">
    <property type="entry name" value="Peptidase_M16"/>
    <property type="match status" value="2"/>
</dbReference>
<comment type="caution">
    <text evidence="4">The sequence shown here is derived from an EMBL/GenBank/DDBJ whole genome shotgun (WGS) entry which is preliminary data.</text>
</comment>
<dbReference type="OrthoDB" id="9811314at2"/>
<dbReference type="Pfam" id="PF05193">
    <property type="entry name" value="Peptidase_M16_C"/>
    <property type="match status" value="2"/>
</dbReference>
<keyword evidence="4" id="KW-0378">Hydrolase</keyword>
<dbReference type="GO" id="GO:0046872">
    <property type="term" value="F:metal ion binding"/>
    <property type="evidence" value="ECO:0007669"/>
    <property type="project" value="InterPro"/>
</dbReference>
<dbReference type="Proteomes" id="UP000271227">
    <property type="component" value="Unassembled WGS sequence"/>
</dbReference>
<dbReference type="PANTHER" id="PTHR11851">
    <property type="entry name" value="METALLOPROTEASE"/>
    <property type="match status" value="1"/>
</dbReference>
<proteinExistence type="predicted"/>
<evidence type="ECO:0000313" key="5">
    <source>
        <dbReference type="Proteomes" id="UP000271227"/>
    </source>
</evidence>
<dbReference type="RefSeq" id="WP_121937523.1">
    <property type="nucleotide sequence ID" value="NZ_REFR01000009.1"/>
</dbReference>
<accession>A0A3M0D7U2</accession>
<feature type="domain" description="Peptidase M16 N-terminal" evidence="2">
    <location>
        <begin position="503"/>
        <end position="629"/>
    </location>
</feature>
<feature type="chain" id="PRO_5018319635" evidence="1">
    <location>
        <begin position="18"/>
        <end position="937"/>
    </location>
</feature>
<feature type="domain" description="Peptidase M16 C-terminal" evidence="3">
    <location>
        <begin position="660"/>
        <end position="825"/>
    </location>
</feature>
<evidence type="ECO:0000259" key="2">
    <source>
        <dbReference type="Pfam" id="PF00675"/>
    </source>
</evidence>
<sequence>MKIKGLLVAASMLPMVAACDGYAPGGTATGDRAITDQPAPGLDMAVEIPFESFTLDNGLRVVVHEDRKAPVVAVSVWYHVGSKDEPEGKTGFAHLFEHLMFNGTENYDDEFFKPFEEVGATGMNGTTWFDRTNYFATVPTPALDMALWMESDRMGHLLGAVSQSKLDEQRGVVQNEKRQGDNQPFGTVQYRQLEGLFPPGHPYRHSTIGSMADLDAASLEDVKEWFRTYYGAANAVLVLAGDIDGATARPLVEKYFGDIAAGPALRRHKAWVPVKTTNTVEEMFDRVPNARLYRNWAAAPRTERDAHMLRLAADVLGGGKTSRLYQALVYERQLASEVSVQLQPFELASNFEIQIDLKDGADAGEVEAIVDDVMADFLRDGPTPDEVSRAKTVIIAGVVRGLEEVGGFGGKAVALAQGALYAGDPGFYGTVLDWLNAAGTGDVTRAARTWLEPGHYQLSVRPYPEYTTAEAGADRSRLPAVGALPELSFPAVSEATLANGMTVVLATRVTVPVVNVALQFDAGYAADQGRSLGTSSFTLAMLDEGTATRSALDISAETDRLGASLSTGSNLDMSQVRLSALKPNLAPSLDLMADVVRNPAFDTVEIDRLKQRWMAQIAREKAQPVQLALRTLPPLLYGEGHAYAIPYTGSGTEASIGALGRDDLAGFHRDWLRPDNATVYVVGDITMDEALPLLETAFGDWQAPAGPVPAKNIADVALPPAPRVIIMDKPGSPQSLILAGHLLPPTGAADALELDTANDILGGEFTARVNMNLREDKGWAYGAYTINFDARGQRMWLVYAPVQTDRTRDSIRELLSEFNSYLGQGLLGGRPASAEELSRMVQTKTNSLPGQFETSGAVLGALLSGARFDRPYDYPAMLKGRYDALALDAVRGAANAHIRPGALTWLIVGDRSRIEKEIRDLDLGTVEIWDQNGVPIE</sequence>
<dbReference type="GO" id="GO:0006508">
    <property type="term" value="P:proteolysis"/>
    <property type="evidence" value="ECO:0007669"/>
    <property type="project" value="UniProtKB-KW"/>
</dbReference>
<dbReference type="InterPro" id="IPR050361">
    <property type="entry name" value="MPP/UQCRC_Complex"/>
</dbReference>
<feature type="domain" description="Peptidase M16 C-terminal" evidence="3">
    <location>
        <begin position="218"/>
        <end position="392"/>
    </location>
</feature>
<dbReference type="SUPFAM" id="SSF63411">
    <property type="entry name" value="LuxS/MPP-like metallohydrolase"/>
    <property type="match status" value="4"/>
</dbReference>
<dbReference type="GO" id="GO:0008233">
    <property type="term" value="F:peptidase activity"/>
    <property type="evidence" value="ECO:0007669"/>
    <property type="project" value="UniProtKB-KW"/>
</dbReference>
<name>A0A3M0D7U2_9PROT</name>
<dbReference type="InterPro" id="IPR007863">
    <property type="entry name" value="Peptidase_M16_C"/>
</dbReference>
<dbReference type="PROSITE" id="PS51257">
    <property type="entry name" value="PROKAR_LIPOPROTEIN"/>
    <property type="match status" value="1"/>
</dbReference>
<keyword evidence="1" id="KW-0732">Signal</keyword>
<feature type="signal peptide" evidence="1">
    <location>
        <begin position="1"/>
        <end position="17"/>
    </location>
</feature>
<dbReference type="InParanoid" id="A0A3M0D7U2"/>
<keyword evidence="4" id="KW-0645">Protease</keyword>
<keyword evidence="5" id="KW-1185">Reference proteome</keyword>
<reference evidence="4 5" key="1">
    <citation type="submission" date="2018-10" db="EMBL/GenBank/DDBJ databases">
        <title>Genomic Encyclopedia of Archaeal and Bacterial Type Strains, Phase II (KMG-II): from individual species to whole genera.</title>
        <authorList>
            <person name="Goeker M."/>
        </authorList>
    </citation>
    <scope>NUCLEOTIDE SEQUENCE [LARGE SCALE GENOMIC DNA]</scope>
    <source>
        <strain evidence="4 5">DSM 25217</strain>
    </source>
</reference>
<evidence type="ECO:0000259" key="3">
    <source>
        <dbReference type="Pfam" id="PF05193"/>
    </source>
</evidence>
<dbReference type="InterPro" id="IPR011249">
    <property type="entry name" value="Metalloenz_LuxS/M16"/>
</dbReference>
<gene>
    <name evidence="4" type="ORF">BXY39_0839</name>
</gene>
<dbReference type="EMBL" id="REFR01000009">
    <property type="protein sequence ID" value="RMB12343.1"/>
    <property type="molecule type" value="Genomic_DNA"/>
</dbReference>
<dbReference type="AlphaFoldDB" id="A0A3M0D7U2"/>
<feature type="domain" description="Peptidase M16 N-terminal" evidence="2">
    <location>
        <begin position="60"/>
        <end position="184"/>
    </location>
</feature>
<protein>
    <submittedName>
        <fullName evidence="4">Zinc protease</fullName>
    </submittedName>
</protein>